<keyword evidence="1" id="KW-1133">Transmembrane helix</keyword>
<reference evidence="4 5" key="1">
    <citation type="submission" date="2015-11" db="EMBL/GenBank/DDBJ databases">
        <title>Exploring the genomic traits of fungus-feeding bacterial genus Collimonas.</title>
        <authorList>
            <person name="Song C."/>
            <person name="Schmidt R."/>
            <person name="de Jager V."/>
            <person name="Krzyzanowska D."/>
            <person name="Jongedijk E."/>
            <person name="Cankar K."/>
            <person name="Beekwilder J."/>
            <person name="van Veen A."/>
            <person name="de Boer W."/>
            <person name="van Veen J.A."/>
            <person name="Garbeva P."/>
        </authorList>
    </citation>
    <scope>NUCLEOTIDE SEQUENCE [LARGE SCALE GENOMIC DNA]</scope>
    <source>
        <strain evidence="3 5">Ter291</strain>
        <strain evidence="2 4">Ter91</strain>
    </source>
</reference>
<dbReference type="RefSeq" id="WP_061940932.1">
    <property type="nucleotide sequence ID" value="NZ_CP013234.1"/>
</dbReference>
<gene>
    <name evidence="3" type="ORF">CPter291_2527</name>
    <name evidence="2" type="ORF">CPter91_2809</name>
</gene>
<evidence type="ECO:0000256" key="1">
    <source>
        <dbReference type="SAM" id="Phobius"/>
    </source>
</evidence>
<dbReference type="STRING" id="279113.CPter91_2809"/>
<dbReference type="Proteomes" id="UP000074561">
    <property type="component" value="Chromosome"/>
</dbReference>
<keyword evidence="1" id="KW-0472">Membrane</keyword>
<evidence type="ECO:0000313" key="3">
    <source>
        <dbReference type="EMBL" id="AMP14784.1"/>
    </source>
</evidence>
<dbReference type="PATRIC" id="fig|279113.10.peg.2524"/>
<sequence length="100" mass="11068">MLRLALLGFAVLLTGAGIFCRMRGEPAAFPLTSWGLILLIAVLAERWRYTRKHKADDGPWQETGERFVDPESGRLMSVQYSPSSGERRYVAVGEDSGIAP</sequence>
<accession>A0A127Q5S2</accession>
<dbReference type="KEGG" id="cpra:CPter91_2809"/>
<keyword evidence="1" id="KW-0812">Transmembrane</keyword>
<dbReference type="AlphaFoldDB" id="A0A127Q5S2"/>
<evidence type="ECO:0000313" key="5">
    <source>
        <dbReference type="Proteomes" id="UP000074914"/>
    </source>
</evidence>
<dbReference type="Proteomes" id="UP000074914">
    <property type="component" value="Chromosome"/>
</dbReference>
<dbReference type="EMBL" id="CP013234">
    <property type="protein sequence ID" value="AMP05155.1"/>
    <property type="molecule type" value="Genomic_DNA"/>
</dbReference>
<dbReference type="EMBL" id="CP013236">
    <property type="protein sequence ID" value="AMP14784.1"/>
    <property type="molecule type" value="Genomic_DNA"/>
</dbReference>
<proteinExistence type="predicted"/>
<evidence type="ECO:0000313" key="4">
    <source>
        <dbReference type="Proteomes" id="UP000074561"/>
    </source>
</evidence>
<protein>
    <submittedName>
        <fullName evidence="2">Uncharacterized protein</fullName>
    </submittedName>
</protein>
<organism evidence="2 4">
    <name type="scientific">Collimonas pratensis</name>
    <dbReference type="NCBI Taxonomy" id="279113"/>
    <lineage>
        <taxon>Bacteria</taxon>
        <taxon>Pseudomonadati</taxon>
        <taxon>Pseudomonadota</taxon>
        <taxon>Betaproteobacteria</taxon>
        <taxon>Burkholderiales</taxon>
        <taxon>Oxalobacteraceae</taxon>
        <taxon>Collimonas</taxon>
    </lineage>
</organism>
<feature type="transmembrane region" description="Helical" evidence="1">
    <location>
        <begin position="27"/>
        <end position="44"/>
    </location>
</feature>
<evidence type="ECO:0000313" key="2">
    <source>
        <dbReference type="EMBL" id="AMP05155.1"/>
    </source>
</evidence>
<keyword evidence="5" id="KW-1185">Reference proteome</keyword>
<name>A0A127Q5S2_9BURK</name>
<dbReference type="OrthoDB" id="7586150at2"/>